<protein>
    <submittedName>
        <fullName evidence="1">Uncharacterized protein</fullName>
    </submittedName>
</protein>
<dbReference type="Gene3D" id="3.40.50.300">
    <property type="entry name" value="P-loop containing nucleotide triphosphate hydrolases"/>
    <property type="match status" value="1"/>
</dbReference>
<sequence length="119" mass="14080">MSENGRYPIFSVDDYFTDPKTKEYNFDHKKNHLAYKYCEEQARKEAENGASKIFLDNTFTLSWEIKPYFQIASQFGYAVFVVTVENYHNGKNTHFIDDESLKKMASKYKVRLLPENLLE</sequence>
<organism evidence="1 2">
    <name type="scientific">Leptospira weilii str. 2006001853</name>
    <dbReference type="NCBI Taxonomy" id="1001589"/>
    <lineage>
        <taxon>Bacteria</taxon>
        <taxon>Pseudomonadati</taxon>
        <taxon>Spirochaetota</taxon>
        <taxon>Spirochaetia</taxon>
        <taxon>Leptospirales</taxon>
        <taxon>Leptospiraceae</taxon>
        <taxon>Leptospira</taxon>
    </lineage>
</organism>
<accession>A0A828Z3T5</accession>
<gene>
    <name evidence="1" type="ORF">LEP1GSC036_3870</name>
</gene>
<evidence type="ECO:0000313" key="2">
    <source>
        <dbReference type="Proteomes" id="UP000001338"/>
    </source>
</evidence>
<comment type="caution">
    <text evidence="1">The sequence shown here is derived from an EMBL/GenBank/DDBJ whole genome shotgun (WGS) entry which is preliminary data.</text>
</comment>
<dbReference type="InterPro" id="IPR026302">
    <property type="entry name" value="NEDD4-bd_p2"/>
</dbReference>
<reference evidence="1 2" key="1">
    <citation type="submission" date="2012-10" db="EMBL/GenBank/DDBJ databases">
        <authorList>
            <person name="Harkins D.M."/>
            <person name="Durkin A.S."/>
            <person name="Brinkac L.M."/>
            <person name="Haft D.H."/>
            <person name="Selengut J.D."/>
            <person name="Sanka R."/>
            <person name="DePew J."/>
            <person name="Purushe J."/>
            <person name="Whelen A.C."/>
            <person name="Vinetz J.M."/>
            <person name="Sutton G.G."/>
            <person name="Nierman W.C."/>
            <person name="Fouts D.E."/>
        </authorList>
    </citation>
    <scope>NUCLEOTIDE SEQUENCE [LARGE SCALE GENOMIC DNA]</scope>
    <source>
        <strain evidence="1 2">2006001853</strain>
    </source>
</reference>
<dbReference type="Proteomes" id="UP000001338">
    <property type="component" value="Unassembled WGS sequence"/>
</dbReference>
<dbReference type="PANTHER" id="PTHR13308:SF40">
    <property type="entry name" value="NEDD4-BINDING PROTEIN 2-LIKE 1"/>
    <property type="match status" value="1"/>
</dbReference>
<dbReference type="PANTHER" id="PTHR13308">
    <property type="entry name" value="NEDD4-BINDING PROTEIN 2-LIKE 1"/>
    <property type="match status" value="1"/>
</dbReference>
<dbReference type="AlphaFoldDB" id="A0A828Z3T5"/>
<dbReference type="EMBL" id="AFLV02000049">
    <property type="protein sequence ID" value="EKR64236.1"/>
    <property type="molecule type" value="Genomic_DNA"/>
</dbReference>
<proteinExistence type="predicted"/>
<name>A0A828Z3T5_9LEPT</name>
<evidence type="ECO:0000313" key="1">
    <source>
        <dbReference type="EMBL" id="EKR64236.1"/>
    </source>
</evidence>
<dbReference type="InterPro" id="IPR027417">
    <property type="entry name" value="P-loop_NTPase"/>
</dbReference>